<dbReference type="InterPro" id="IPR036737">
    <property type="entry name" value="OmpA-like_sf"/>
</dbReference>
<evidence type="ECO:0000259" key="6">
    <source>
        <dbReference type="PROSITE" id="PS51123"/>
    </source>
</evidence>
<keyword evidence="5" id="KW-0732">Signal</keyword>
<dbReference type="PANTHER" id="PTHR30329">
    <property type="entry name" value="STATOR ELEMENT OF FLAGELLAR MOTOR COMPLEX"/>
    <property type="match status" value="1"/>
</dbReference>
<evidence type="ECO:0000256" key="2">
    <source>
        <dbReference type="ARBA" id="ARBA00023136"/>
    </source>
</evidence>
<protein>
    <submittedName>
        <fullName evidence="7">Peptidoglycan-associated lipoprotein</fullName>
    </submittedName>
</protein>
<dbReference type="EMBL" id="CP003806">
    <property type="protein sequence ID" value="AGF49287.1"/>
    <property type="molecule type" value="Genomic_DNA"/>
</dbReference>
<evidence type="ECO:0000313" key="8">
    <source>
        <dbReference type="Proteomes" id="UP000011658"/>
    </source>
</evidence>
<accession>M1LUS2</accession>
<dbReference type="KEGG" id="kga:ST1E_0009"/>
<feature type="domain" description="OmpA-like" evidence="6">
    <location>
        <begin position="32"/>
        <end position="148"/>
    </location>
</feature>
<feature type="signal peptide" evidence="5">
    <location>
        <begin position="1"/>
        <end position="18"/>
    </location>
</feature>
<dbReference type="InterPro" id="IPR006664">
    <property type="entry name" value="OMP_bac"/>
</dbReference>
<dbReference type="InterPro" id="IPR006665">
    <property type="entry name" value="OmpA-like"/>
</dbReference>
<dbReference type="CDD" id="cd07185">
    <property type="entry name" value="OmpA_C-like"/>
    <property type="match status" value="1"/>
</dbReference>
<keyword evidence="3" id="KW-0998">Cell outer membrane</keyword>
<keyword evidence="8" id="KW-1185">Reference proteome</keyword>
<dbReference type="PROSITE" id="PS51123">
    <property type="entry name" value="OMPA_2"/>
    <property type="match status" value="1"/>
</dbReference>
<dbReference type="PATRIC" id="fig|1208921.3.peg.579"/>
<sequence>MKRIFIILLFFITLTLTACSLTTNNLITGDRENRIKKIDNISIFFDSNSCYVSNHYSSIIEDIALSLSKNRNIKVILNGYADINGSSEYNIALGQRRVNSVYEIMKILGVADNQIEFVSFGKEKFHRSQDNLDNDLAKNRRVDIITLN</sequence>
<dbReference type="STRING" id="1208921.ST1E_0009"/>
<keyword evidence="7" id="KW-0449">Lipoprotein</keyword>
<dbReference type="PANTHER" id="PTHR30329:SF21">
    <property type="entry name" value="LIPOPROTEIN YIAD-RELATED"/>
    <property type="match status" value="1"/>
</dbReference>
<dbReference type="AlphaFoldDB" id="M1LUS2"/>
<dbReference type="eggNOG" id="COG2885">
    <property type="taxonomic scope" value="Bacteria"/>
</dbReference>
<dbReference type="Pfam" id="PF00691">
    <property type="entry name" value="OmpA"/>
    <property type="match status" value="1"/>
</dbReference>
<evidence type="ECO:0000256" key="3">
    <source>
        <dbReference type="ARBA" id="ARBA00023237"/>
    </source>
</evidence>
<organism evidence="7 8">
    <name type="scientific">Candidatus Kinetoplastidibacterium galati TCC219</name>
    <dbReference type="NCBI Taxonomy" id="1208921"/>
    <lineage>
        <taxon>Bacteria</taxon>
        <taxon>Pseudomonadati</taxon>
        <taxon>Pseudomonadota</taxon>
        <taxon>Betaproteobacteria</taxon>
        <taxon>Candidatus Kinetoplastidibacterium</taxon>
    </lineage>
</organism>
<dbReference type="InterPro" id="IPR050330">
    <property type="entry name" value="Bact_OuterMem_StrucFunc"/>
</dbReference>
<dbReference type="Gene3D" id="3.30.1330.60">
    <property type="entry name" value="OmpA-like domain"/>
    <property type="match status" value="1"/>
</dbReference>
<dbReference type="SUPFAM" id="SSF103088">
    <property type="entry name" value="OmpA-like"/>
    <property type="match status" value="1"/>
</dbReference>
<dbReference type="GO" id="GO:0009279">
    <property type="term" value="C:cell outer membrane"/>
    <property type="evidence" value="ECO:0007669"/>
    <property type="project" value="UniProtKB-SubCell"/>
</dbReference>
<proteinExistence type="predicted"/>
<dbReference type="HOGENOM" id="CLU_016890_9_4_4"/>
<evidence type="ECO:0000256" key="4">
    <source>
        <dbReference type="PROSITE-ProRule" id="PRU00473"/>
    </source>
</evidence>
<name>M1LUS2_9PROT</name>
<dbReference type="Proteomes" id="UP000011658">
    <property type="component" value="Chromosome"/>
</dbReference>
<feature type="chain" id="PRO_5004016160" evidence="5">
    <location>
        <begin position="19"/>
        <end position="148"/>
    </location>
</feature>
<evidence type="ECO:0000256" key="1">
    <source>
        <dbReference type="ARBA" id="ARBA00004442"/>
    </source>
</evidence>
<dbReference type="PROSITE" id="PS51257">
    <property type="entry name" value="PROKAR_LIPOPROTEIN"/>
    <property type="match status" value="1"/>
</dbReference>
<dbReference type="OrthoDB" id="9809164at2"/>
<evidence type="ECO:0000313" key="7">
    <source>
        <dbReference type="EMBL" id="AGF49287.1"/>
    </source>
</evidence>
<reference evidence="7 8" key="1">
    <citation type="journal article" date="2013" name="Genome Biol. Evol.">
        <title>Genome evolution and phylogenomic analysis of candidatus kinetoplastibacterium, the betaproteobacterial endosymbionts of strigomonas and angomonas.</title>
        <authorList>
            <person name="Alves J.M."/>
            <person name="Serrano M.G."/>
            <person name="Maia da Silva F."/>
            <person name="Voegtly L.J."/>
            <person name="Matveyev A.V."/>
            <person name="Teixeira M.M."/>
            <person name="Camargo E.P."/>
            <person name="Buck G.A."/>
        </authorList>
    </citation>
    <scope>NUCLEOTIDE SEQUENCE [LARGE SCALE GENOMIC DNA]</scope>
    <source>
        <strain evidence="7 8">TCC219</strain>
    </source>
</reference>
<dbReference type="RefSeq" id="WP_015389771.1">
    <property type="nucleotide sequence ID" value="NC_020284.1"/>
</dbReference>
<gene>
    <name evidence="7" type="ORF">ST1E_0009</name>
</gene>
<keyword evidence="2 4" id="KW-0472">Membrane</keyword>
<evidence type="ECO:0000256" key="5">
    <source>
        <dbReference type="SAM" id="SignalP"/>
    </source>
</evidence>
<dbReference type="PRINTS" id="PR01021">
    <property type="entry name" value="OMPADOMAIN"/>
</dbReference>
<comment type="subcellular location">
    <subcellularLocation>
        <location evidence="1">Cell outer membrane</location>
    </subcellularLocation>
</comment>